<evidence type="ECO:0000313" key="2">
    <source>
        <dbReference type="Proteomes" id="UP000765509"/>
    </source>
</evidence>
<sequence>MSPVYLRNLGIPRNKPEAIEVFSRTRRPGRGHLGDSGGWQDIEGSFPLCHSLSDSTEPPNQTTGRIWIKFFTSTNSSKIFSNGARTTRGSTWHHTGQNLRKVARRYFS</sequence>
<dbReference type="Proteomes" id="UP000765509">
    <property type="component" value="Unassembled WGS sequence"/>
</dbReference>
<name>A0A9Q3BSP8_9BASI</name>
<dbReference type="AlphaFoldDB" id="A0A9Q3BSP8"/>
<dbReference type="EMBL" id="AVOT02002538">
    <property type="protein sequence ID" value="MBW0470764.1"/>
    <property type="molecule type" value="Genomic_DNA"/>
</dbReference>
<reference evidence="1" key="1">
    <citation type="submission" date="2021-03" db="EMBL/GenBank/DDBJ databases">
        <title>Draft genome sequence of rust myrtle Austropuccinia psidii MF-1, a brazilian biotype.</title>
        <authorList>
            <person name="Quecine M.C."/>
            <person name="Pachon D.M.R."/>
            <person name="Bonatelli M.L."/>
            <person name="Correr F.H."/>
            <person name="Franceschini L.M."/>
            <person name="Leite T.F."/>
            <person name="Margarido G.R.A."/>
            <person name="Almeida C.A."/>
            <person name="Ferrarezi J.A."/>
            <person name="Labate C.A."/>
        </authorList>
    </citation>
    <scope>NUCLEOTIDE SEQUENCE</scope>
    <source>
        <strain evidence="1">MF-1</strain>
    </source>
</reference>
<keyword evidence="2" id="KW-1185">Reference proteome</keyword>
<gene>
    <name evidence="1" type="ORF">O181_010479</name>
</gene>
<comment type="caution">
    <text evidence="1">The sequence shown here is derived from an EMBL/GenBank/DDBJ whole genome shotgun (WGS) entry which is preliminary data.</text>
</comment>
<organism evidence="1 2">
    <name type="scientific">Austropuccinia psidii MF-1</name>
    <dbReference type="NCBI Taxonomy" id="1389203"/>
    <lineage>
        <taxon>Eukaryota</taxon>
        <taxon>Fungi</taxon>
        <taxon>Dikarya</taxon>
        <taxon>Basidiomycota</taxon>
        <taxon>Pucciniomycotina</taxon>
        <taxon>Pucciniomycetes</taxon>
        <taxon>Pucciniales</taxon>
        <taxon>Sphaerophragmiaceae</taxon>
        <taxon>Austropuccinia</taxon>
    </lineage>
</organism>
<proteinExistence type="predicted"/>
<protein>
    <submittedName>
        <fullName evidence="1">Uncharacterized protein</fullName>
    </submittedName>
</protein>
<evidence type="ECO:0000313" key="1">
    <source>
        <dbReference type="EMBL" id="MBW0470764.1"/>
    </source>
</evidence>
<accession>A0A9Q3BSP8</accession>